<organism evidence="1 2">
    <name type="scientific">Arctium lappa</name>
    <name type="common">Greater burdock</name>
    <name type="synonym">Lappa major</name>
    <dbReference type="NCBI Taxonomy" id="4217"/>
    <lineage>
        <taxon>Eukaryota</taxon>
        <taxon>Viridiplantae</taxon>
        <taxon>Streptophyta</taxon>
        <taxon>Embryophyta</taxon>
        <taxon>Tracheophyta</taxon>
        <taxon>Spermatophyta</taxon>
        <taxon>Magnoliopsida</taxon>
        <taxon>eudicotyledons</taxon>
        <taxon>Gunneridae</taxon>
        <taxon>Pentapetalae</taxon>
        <taxon>asterids</taxon>
        <taxon>campanulids</taxon>
        <taxon>Asterales</taxon>
        <taxon>Asteraceae</taxon>
        <taxon>Carduoideae</taxon>
        <taxon>Cardueae</taxon>
        <taxon>Arctiinae</taxon>
        <taxon>Arctium</taxon>
    </lineage>
</organism>
<dbReference type="Proteomes" id="UP001055879">
    <property type="component" value="Linkage Group LG06"/>
</dbReference>
<accession>A0ACB9B969</accession>
<sequence>MYRLHQTYPYFNNDAYSQTTQVRVNSSEGVSFSSPIFKDKPYNTLVDLAMAISPRSAPTLFLLLITITLASLSKPSLSDNADADLVSDLQSIRSRSSSGVVHLNDNLLRRIITTKARSFSLIIFFDAIQLHDKSELHLKSLKSEFFLLSKSFAINNQDSPSTLSKLFFCDIEFGESQSTFAQFGVNALPHIRLLPPDASSLKSDSISMDAGDFSRLAESMAEFIESRTKLTMGEIHRPPILSKTQIGFLIAGFLVSLPFMLKKLLAGETLLHDKRLWLSGSVFVYFFSVSGTMHNIIRKMPMFISDRNDPSKMVFFYQGSGMQLGAEGFAIGFLYTIVGLLLAFVTHVLVRVKNSIAQRTIMIVAMVISVWAVRKVVYLDNWKTGYAVHAYLPSTW</sequence>
<proteinExistence type="predicted"/>
<evidence type="ECO:0000313" key="1">
    <source>
        <dbReference type="EMBL" id="KAI3718745.1"/>
    </source>
</evidence>
<gene>
    <name evidence="1" type="ORF">L6452_19627</name>
</gene>
<keyword evidence="2" id="KW-1185">Reference proteome</keyword>
<dbReference type="EMBL" id="CM042052">
    <property type="protein sequence ID" value="KAI3718745.1"/>
    <property type="molecule type" value="Genomic_DNA"/>
</dbReference>
<reference evidence="1 2" key="2">
    <citation type="journal article" date="2022" name="Mol. Ecol. Resour.">
        <title>The genomes of chicory, endive, great burdock and yacon provide insights into Asteraceae paleo-polyploidization history and plant inulin production.</title>
        <authorList>
            <person name="Fan W."/>
            <person name="Wang S."/>
            <person name="Wang H."/>
            <person name="Wang A."/>
            <person name="Jiang F."/>
            <person name="Liu H."/>
            <person name="Zhao H."/>
            <person name="Xu D."/>
            <person name="Zhang Y."/>
        </authorList>
    </citation>
    <scope>NUCLEOTIDE SEQUENCE [LARGE SCALE GENOMIC DNA]</scope>
    <source>
        <strain evidence="2">cv. Niubang</strain>
    </source>
</reference>
<reference evidence="2" key="1">
    <citation type="journal article" date="2022" name="Mol. Ecol. Resour.">
        <title>The genomes of chicory, endive, great burdock and yacon provide insights into Asteraceae palaeo-polyploidization history and plant inulin production.</title>
        <authorList>
            <person name="Fan W."/>
            <person name="Wang S."/>
            <person name="Wang H."/>
            <person name="Wang A."/>
            <person name="Jiang F."/>
            <person name="Liu H."/>
            <person name="Zhao H."/>
            <person name="Xu D."/>
            <person name="Zhang Y."/>
        </authorList>
    </citation>
    <scope>NUCLEOTIDE SEQUENCE [LARGE SCALE GENOMIC DNA]</scope>
    <source>
        <strain evidence="2">cv. Niubang</strain>
    </source>
</reference>
<protein>
    <submittedName>
        <fullName evidence="1">Uncharacterized protein</fullName>
    </submittedName>
</protein>
<evidence type="ECO:0000313" key="2">
    <source>
        <dbReference type="Proteomes" id="UP001055879"/>
    </source>
</evidence>
<name>A0ACB9B969_ARCLA</name>
<comment type="caution">
    <text evidence="1">The sequence shown here is derived from an EMBL/GenBank/DDBJ whole genome shotgun (WGS) entry which is preliminary data.</text>
</comment>